<dbReference type="InterPro" id="IPR050275">
    <property type="entry name" value="PGM_Phosphatase"/>
</dbReference>
<dbReference type="InterPro" id="IPR013078">
    <property type="entry name" value="His_Pase_superF_clade-1"/>
</dbReference>
<dbReference type="RefSeq" id="WP_195902725.1">
    <property type="nucleotide sequence ID" value="NZ_JADOGI010000328.1"/>
</dbReference>
<protein>
    <submittedName>
        <fullName evidence="1">Histidine phosphatase family protein</fullName>
    </submittedName>
</protein>
<evidence type="ECO:0000313" key="2">
    <source>
        <dbReference type="Proteomes" id="UP000605361"/>
    </source>
</evidence>
<dbReference type="EMBL" id="JADOGI010000328">
    <property type="protein sequence ID" value="MBF8193879.1"/>
    <property type="molecule type" value="Genomic_DNA"/>
</dbReference>
<dbReference type="GO" id="GO:0016791">
    <property type="term" value="F:phosphatase activity"/>
    <property type="evidence" value="ECO:0007669"/>
    <property type="project" value="TreeGrafter"/>
</dbReference>
<dbReference type="Pfam" id="PF00300">
    <property type="entry name" value="His_Phos_1"/>
    <property type="match status" value="1"/>
</dbReference>
<dbReference type="AlphaFoldDB" id="A0A931F3E3"/>
<dbReference type="Gene3D" id="3.40.50.1240">
    <property type="entry name" value="Phosphoglycerate mutase-like"/>
    <property type="match status" value="1"/>
</dbReference>
<reference evidence="1" key="1">
    <citation type="submission" date="2020-11" db="EMBL/GenBank/DDBJ databases">
        <title>Whole-genome analyses of Nonomuraea sp. K274.</title>
        <authorList>
            <person name="Veyisoglu A."/>
        </authorList>
    </citation>
    <scope>NUCLEOTIDE SEQUENCE</scope>
    <source>
        <strain evidence="1">K274</strain>
    </source>
</reference>
<dbReference type="Proteomes" id="UP000605361">
    <property type="component" value="Unassembled WGS sequence"/>
</dbReference>
<comment type="caution">
    <text evidence="1">The sequence shown here is derived from an EMBL/GenBank/DDBJ whole genome shotgun (WGS) entry which is preliminary data.</text>
</comment>
<proteinExistence type="predicted"/>
<name>A0A931F3E3_9ACTN</name>
<keyword evidence="2" id="KW-1185">Reference proteome</keyword>
<dbReference type="InterPro" id="IPR029033">
    <property type="entry name" value="His_PPase_superfam"/>
</dbReference>
<dbReference type="PANTHER" id="PTHR48100">
    <property type="entry name" value="BROAD-SPECIFICITY PHOSPHATASE YOR283W-RELATED"/>
    <property type="match status" value="1"/>
</dbReference>
<dbReference type="PANTHER" id="PTHR48100:SF44">
    <property type="entry name" value="PHOSPHATASE C1620.13-RELATED"/>
    <property type="match status" value="1"/>
</dbReference>
<evidence type="ECO:0000313" key="1">
    <source>
        <dbReference type="EMBL" id="MBF8193879.1"/>
    </source>
</evidence>
<gene>
    <name evidence="1" type="ORF">ITP53_51035</name>
</gene>
<accession>A0A931F3E3</accession>
<sequence length="189" mass="19952">MTVFYVVQHAEKAPDPGDPGLTDLGLRQAARTALWFRDAGLTAVFSSPMRRAQATAEAIAAVAGLPVVTDVRLRERMNWDGAQPIGEFLAEWAASVRDRSFVPRTGDSSDQAAARFLAFLQDHAGQAGPIAVCTHGGVTVDLLRTLAGDQALDPRLLAEGVPACAITTLDGPAVRGIASTRHLEPRAGT</sequence>
<dbReference type="CDD" id="cd07067">
    <property type="entry name" value="HP_PGM_like"/>
    <property type="match status" value="1"/>
</dbReference>
<organism evidence="1 2">
    <name type="scientific">Nonomuraea cypriaca</name>
    <dbReference type="NCBI Taxonomy" id="1187855"/>
    <lineage>
        <taxon>Bacteria</taxon>
        <taxon>Bacillati</taxon>
        <taxon>Actinomycetota</taxon>
        <taxon>Actinomycetes</taxon>
        <taxon>Streptosporangiales</taxon>
        <taxon>Streptosporangiaceae</taxon>
        <taxon>Nonomuraea</taxon>
    </lineage>
</organism>
<dbReference type="GO" id="GO:0005829">
    <property type="term" value="C:cytosol"/>
    <property type="evidence" value="ECO:0007669"/>
    <property type="project" value="TreeGrafter"/>
</dbReference>
<dbReference type="SUPFAM" id="SSF53254">
    <property type="entry name" value="Phosphoglycerate mutase-like"/>
    <property type="match status" value="1"/>
</dbReference>
<dbReference type="SMART" id="SM00855">
    <property type="entry name" value="PGAM"/>
    <property type="match status" value="1"/>
</dbReference>